<dbReference type="EMBL" id="CP045650">
    <property type="protein sequence ID" value="QGA11391.1"/>
    <property type="molecule type" value="Genomic_DNA"/>
</dbReference>
<name>A0A5Q0P5N0_9GAMM</name>
<accession>A0A5Q0P5N0</accession>
<evidence type="ECO:0000313" key="3">
    <source>
        <dbReference type="EMBL" id="QGA11391.1"/>
    </source>
</evidence>
<proteinExistence type="predicted"/>
<evidence type="ECO:0000313" key="2">
    <source>
        <dbReference type="EMBL" id="MQW92952.1"/>
    </source>
</evidence>
<dbReference type="Proteomes" id="UP000327478">
    <property type="component" value="Chromosome"/>
</dbReference>
<dbReference type="Proteomes" id="UP000480556">
    <property type="component" value="Unassembled WGS sequence"/>
</dbReference>
<sequence>MKYVVFGMALLCSMTASAQMSMTQKVLKPVIEYQCAAELKDSKLWKASTYFMQDTNKLKLQNEVCGCIGEHALENVPAKTLLQATINDEVKNQVVRQAMLNSLKGCLLAAKK</sequence>
<organism evidence="2 5">
    <name type="scientific">Acinetobacter wanghuae</name>
    <dbReference type="NCBI Taxonomy" id="2662362"/>
    <lineage>
        <taxon>Bacteria</taxon>
        <taxon>Pseudomonadati</taxon>
        <taxon>Pseudomonadota</taxon>
        <taxon>Gammaproteobacteria</taxon>
        <taxon>Moraxellales</taxon>
        <taxon>Moraxellaceae</taxon>
        <taxon>Acinetobacter</taxon>
    </lineage>
</organism>
<protein>
    <submittedName>
        <fullName evidence="2">Uncharacterized protein</fullName>
    </submittedName>
</protein>
<keyword evidence="4" id="KW-1185">Reference proteome</keyword>
<evidence type="ECO:0000313" key="4">
    <source>
        <dbReference type="Proteomes" id="UP000327478"/>
    </source>
</evidence>
<keyword evidence="1" id="KW-0732">Signal</keyword>
<gene>
    <name evidence="3" type="ORF">GFH30_08285</name>
    <name evidence="2" type="ORF">GHJ48_11230</name>
</gene>
<dbReference type="AlphaFoldDB" id="A0A5Q0P5N0"/>
<evidence type="ECO:0000313" key="5">
    <source>
        <dbReference type="Proteomes" id="UP000480556"/>
    </source>
</evidence>
<feature type="chain" id="PRO_5044623682" evidence="1">
    <location>
        <begin position="19"/>
        <end position="112"/>
    </location>
</feature>
<reference evidence="4 5" key="1">
    <citation type="submission" date="2019-10" db="EMBL/GenBank/DDBJ databases">
        <authorList>
            <person name="Dong K."/>
        </authorList>
    </citation>
    <scope>NUCLEOTIDE SEQUENCE [LARGE SCALE GENOMIC DNA]</scope>
    <source>
        <strain evidence="4">dk386</strain>
        <strain evidence="3">Dk386</strain>
        <strain evidence="2">Dk771</strain>
        <strain evidence="5">dk771</strain>
    </source>
</reference>
<dbReference type="EMBL" id="WITK01000020">
    <property type="protein sequence ID" value="MQW92952.1"/>
    <property type="molecule type" value="Genomic_DNA"/>
</dbReference>
<dbReference type="RefSeq" id="WP_153371783.1">
    <property type="nucleotide sequence ID" value="NZ_CP045650.1"/>
</dbReference>
<evidence type="ECO:0000256" key="1">
    <source>
        <dbReference type="SAM" id="SignalP"/>
    </source>
</evidence>
<feature type="signal peptide" evidence="1">
    <location>
        <begin position="1"/>
        <end position="18"/>
    </location>
</feature>